<organism evidence="1 2">
    <name type="scientific">Streblomastix strix</name>
    <dbReference type="NCBI Taxonomy" id="222440"/>
    <lineage>
        <taxon>Eukaryota</taxon>
        <taxon>Metamonada</taxon>
        <taxon>Preaxostyla</taxon>
        <taxon>Oxymonadida</taxon>
        <taxon>Streblomastigidae</taxon>
        <taxon>Streblomastix</taxon>
    </lineage>
</organism>
<dbReference type="EMBL" id="SNRW01001658">
    <property type="protein sequence ID" value="KAA6395531.1"/>
    <property type="molecule type" value="Genomic_DNA"/>
</dbReference>
<gene>
    <name evidence="1" type="ORF">EZS28_008944</name>
</gene>
<reference evidence="1 2" key="1">
    <citation type="submission" date="2019-03" db="EMBL/GenBank/DDBJ databases">
        <title>Single cell metagenomics reveals metabolic interactions within the superorganism composed of flagellate Streblomastix strix and complex community of Bacteroidetes bacteria on its surface.</title>
        <authorList>
            <person name="Treitli S.C."/>
            <person name="Kolisko M."/>
            <person name="Husnik F."/>
            <person name="Keeling P."/>
            <person name="Hampl V."/>
        </authorList>
    </citation>
    <scope>NUCLEOTIDE SEQUENCE [LARGE SCALE GENOMIC DNA]</scope>
    <source>
        <strain evidence="1">ST1C</strain>
    </source>
</reference>
<accession>A0A5J4WKZ2</accession>
<evidence type="ECO:0000313" key="1">
    <source>
        <dbReference type="EMBL" id="KAA6395531.1"/>
    </source>
</evidence>
<evidence type="ECO:0000313" key="2">
    <source>
        <dbReference type="Proteomes" id="UP000324800"/>
    </source>
</evidence>
<protein>
    <submittedName>
        <fullName evidence="1">Uncharacterized protein</fullName>
    </submittedName>
</protein>
<proteinExistence type="predicted"/>
<comment type="caution">
    <text evidence="1">The sequence shown here is derived from an EMBL/GenBank/DDBJ whole genome shotgun (WGS) entry which is preliminary data.</text>
</comment>
<dbReference type="Proteomes" id="UP000324800">
    <property type="component" value="Unassembled WGS sequence"/>
</dbReference>
<name>A0A5J4WKZ2_9EUKA</name>
<sequence>MTEGLLNLKILSDTFHEGNLCYDQIMPSPCKFRKAMEKIKEEKISSQILIENQARYKTFLEEYFEGLGKLYEKKMNEMEELSCKYVDVILKAVEKRFQDNNIISSFKIFDSTAVLEKIDDNSEYRNSDLKILNN</sequence>
<dbReference type="AlphaFoldDB" id="A0A5J4WKZ2"/>